<evidence type="ECO:0000313" key="1">
    <source>
        <dbReference type="EMBL" id="GJE86927.1"/>
    </source>
</evidence>
<reference evidence="1 2" key="1">
    <citation type="submission" date="2021-08" db="EMBL/GenBank/DDBJ databases">
        <title>Draft Genome Sequence of Phanerochaete sordida strain YK-624.</title>
        <authorList>
            <person name="Mori T."/>
            <person name="Dohra H."/>
            <person name="Suzuki T."/>
            <person name="Kawagishi H."/>
            <person name="Hirai H."/>
        </authorList>
    </citation>
    <scope>NUCLEOTIDE SEQUENCE [LARGE SCALE GENOMIC DNA]</scope>
    <source>
        <strain evidence="1 2">YK-624</strain>
    </source>
</reference>
<proteinExistence type="predicted"/>
<name>A0A9P3G2J2_9APHY</name>
<keyword evidence="2" id="KW-1185">Reference proteome</keyword>
<dbReference type="EMBL" id="BPQB01000005">
    <property type="protein sequence ID" value="GJE86927.1"/>
    <property type="molecule type" value="Genomic_DNA"/>
</dbReference>
<gene>
    <name evidence="1" type="ORF">PsYK624_030100</name>
</gene>
<comment type="caution">
    <text evidence="1">The sequence shown here is derived from an EMBL/GenBank/DDBJ whole genome shotgun (WGS) entry which is preliminary data.</text>
</comment>
<evidence type="ECO:0000313" key="2">
    <source>
        <dbReference type="Proteomes" id="UP000703269"/>
    </source>
</evidence>
<dbReference type="AlphaFoldDB" id="A0A9P3G2J2"/>
<sequence>MWKGAHVAIDALKRTAPTVFVKFSSVQQPPRSPRTPSVVGLVLLAPAFASSPSPTRFLDVCPEIHPAL</sequence>
<organism evidence="1 2">
    <name type="scientific">Phanerochaete sordida</name>
    <dbReference type="NCBI Taxonomy" id="48140"/>
    <lineage>
        <taxon>Eukaryota</taxon>
        <taxon>Fungi</taxon>
        <taxon>Dikarya</taxon>
        <taxon>Basidiomycota</taxon>
        <taxon>Agaricomycotina</taxon>
        <taxon>Agaricomycetes</taxon>
        <taxon>Polyporales</taxon>
        <taxon>Phanerochaetaceae</taxon>
        <taxon>Phanerochaete</taxon>
    </lineage>
</organism>
<protein>
    <submittedName>
        <fullName evidence="1">Uncharacterized protein</fullName>
    </submittedName>
</protein>
<accession>A0A9P3G2J2</accession>
<dbReference type="Proteomes" id="UP000703269">
    <property type="component" value="Unassembled WGS sequence"/>
</dbReference>